<gene>
    <name evidence="1" type="ORF">SAMN05216252_12013</name>
</gene>
<protein>
    <submittedName>
        <fullName evidence="1">Uncharacterized protein</fullName>
    </submittedName>
</protein>
<sequence length="38" mass="4004">MALAQGPYVEPVCPIRDVEGGTGWLMEIAAGKYPGTPQ</sequence>
<accession>A0A239LJH8</accession>
<evidence type="ECO:0000313" key="2">
    <source>
        <dbReference type="Proteomes" id="UP000198280"/>
    </source>
</evidence>
<organism evidence="1 2">
    <name type="scientific">Actinacidiphila glaucinigra</name>
    <dbReference type="NCBI Taxonomy" id="235986"/>
    <lineage>
        <taxon>Bacteria</taxon>
        <taxon>Bacillati</taxon>
        <taxon>Actinomycetota</taxon>
        <taxon>Actinomycetes</taxon>
        <taxon>Kitasatosporales</taxon>
        <taxon>Streptomycetaceae</taxon>
        <taxon>Actinacidiphila</taxon>
    </lineage>
</organism>
<dbReference type="AlphaFoldDB" id="A0A239LJH8"/>
<dbReference type="EMBL" id="FZOF01000020">
    <property type="protein sequence ID" value="SNT29983.1"/>
    <property type="molecule type" value="Genomic_DNA"/>
</dbReference>
<dbReference type="Proteomes" id="UP000198280">
    <property type="component" value="Unassembled WGS sequence"/>
</dbReference>
<keyword evidence="2" id="KW-1185">Reference proteome</keyword>
<name>A0A239LJH8_9ACTN</name>
<evidence type="ECO:0000313" key="1">
    <source>
        <dbReference type="EMBL" id="SNT29983.1"/>
    </source>
</evidence>
<reference evidence="1 2" key="1">
    <citation type="submission" date="2017-06" db="EMBL/GenBank/DDBJ databases">
        <authorList>
            <person name="Kim H.J."/>
            <person name="Triplett B.A."/>
        </authorList>
    </citation>
    <scope>NUCLEOTIDE SEQUENCE [LARGE SCALE GENOMIC DNA]</scope>
    <source>
        <strain evidence="1 2">CGMCC 4.1858</strain>
    </source>
</reference>
<proteinExistence type="predicted"/>